<keyword evidence="2" id="KW-1185">Reference proteome</keyword>
<evidence type="ECO:0000313" key="1">
    <source>
        <dbReference type="EMBL" id="GAA0937027.1"/>
    </source>
</evidence>
<proteinExistence type="predicted"/>
<accession>A0ABP4AJT3</accession>
<evidence type="ECO:0000313" key="2">
    <source>
        <dbReference type="Proteomes" id="UP001501578"/>
    </source>
</evidence>
<sequence length="286" mass="31086">MSEPALPPWTDDLFPFPTPPPLARLVDLAWENMLREGYYDYIMLECHYDFMFDLAAVPGPPAGWESTDLPRPDGGCDVPMFSVPEFVPFGSRGDGGWVGWAVPAPELGRTDHPVCIADGHQYGLTPCGDDTRAGLAYLLARVRSADERLARELGVTLDPIPDGPDDVDFEVPPGWRCEPGYDGIGVLAPAAAFAGQDPVVALVDQDEPLEPALADAARWLDAGRPATALLGLKDTYVNTPLCLFAELKPLWARAYTDLGRPQYAARLDVMARMYGALPCFCATPHT</sequence>
<name>A0ABP4AJT3_9ACTN</name>
<gene>
    <name evidence="1" type="ORF">GCM10009560_46110</name>
</gene>
<dbReference type="Proteomes" id="UP001501578">
    <property type="component" value="Unassembled WGS sequence"/>
</dbReference>
<organism evidence="1 2">
    <name type="scientific">Nonomuraea longicatena</name>
    <dbReference type="NCBI Taxonomy" id="83682"/>
    <lineage>
        <taxon>Bacteria</taxon>
        <taxon>Bacillati</taxon>
        <taxon>Actinomycetota</taxon>
        <taxon>Actinomycetes</taxon>
        <taxon>Streptosporangiales</taxon>
        <taxon>Streptosporangiaceae</taxon>
        <taxon>Nonomuraea</taxon>
    </lineage>
</organism>
<dbReference type="RefSeq" id="WP_343952029.1">
    <property type="nucleotide sequence ID" value="NZ_BAAAHQ010000023.1"/>
</dbReference>
<dbReference type="EMBL" id="BAAAHQ010000023">
    <property type="protein sequence ID" value="GAA0937027.1"/>
    <property type="molecule type" value="Genomic_DNA"/>
</dbReference>
<reference evidence="2" key="1">
    <citation type="journal article" date="2019" name="Int. J. Syst. Evol. Microbiol.">
        <title>The Global Catalogue of Microorganisms (GCM) 10K type strain sequencing project: providing services to taxonomists for standard genome sequencing and annotation.</title>
        <authorList>
            <consortium name="The Broad Institute Genomics Platform"/>
            <consortium name="The Broad Institute Genome Sequencing Center for Infectious Disease"/>
            <person name="Wu L."/>
            <person name="Ma J."/>
        </authorList>
    </citation>
    <scope>NUCLEOTIDE SEQUENCE [LARGE SCALE GENOMIC DNA]</scope>
    <source>
        <strain evidence="2">JCM 11136</strain>
    </source>
</reference>
<protein>
    <submittedName>
        <fullName evidence="1">Uncharacterized protein</fullName>
    </submittedName>
</protein>
<comment type="caution">
    <text evidence="1">The sequence shown here is derived from an EMBL/GenBank/DDBJ whole genome shotgun (WGS) entry which is preliminary data.</text>
</comment>